<accession>A0A4P6F604</accession>
<dbReference type="Gene3D" id="3.30.70.1200">
    <property type="entry name" value="Crispr-associated protein, domain 1"/>
    <property type="match status" value="1"/>
</dbReference>
<sequence length="212" mass="23580">MYLSRIQINPARRGGRKLLGSPQAMHAAVLASFPQDDAERGRVLWRVDQDAHRSRLYVVSRPAPDFAHIVEQAGWQTTQDTWAVRPYGTLLDRLRPGQTWRFRLTANPSRTHEGKRLGHVTVSQQQEWFLSRTKGWGFTVPEHDGVPDVVVHDRRTDRFRRGAGTVTIAKASFDGVLNITDVDALRAALVAGLGPAKGYGCGLLTLAPQGRP</sequence>
<dbReference type="AlphaFoldDB" id="A0A4P6F604"/>
<dbReference type="RefSeq" id="WP_129190029.1">
    <property type="nucleotide sequence ID" value="NZ_CP035493.1"/>
</dbReference>
<dbReference type="Gene3D" id="3.30.70.1210">
    <property type="entry name" value="Crispr-associated protein, domain 2"/>
    <property type="match status" value="1"/>
</dbReference>
<keyword evidence="2" id="KW-1185">Reference proteome</keyword>
<dbReference type="SUPFAM" id="SSF117987">
    <property type="entry name" value="CRISPR-associated protein"/>
    <property type="match status" value="2"/>
</dbReference>
<reference evidence="1 2" key="1">
    <citation type="submission" date="2019-01" db="EMBL/GenBank/DDBJ databases">
        <title>Genome sequencing of strain FW10M-9.</title>
        <authorList>
            <person name="Heo J."/>
            <person name="Kim S.-J."/>
            <person name="Kim J.-S."/>
            <person name="Hong S.-B."/>
            <person name="Kwon S.-W."/>
        </authorList>
    </citation>
    <scope>NUCLEOTIDE SEQUENCE [LARGE SCALE GENOMIC DNA]</scope>
    <source>
        <strain evidence="1 2">FW10M-9</strain>
    </source>
</reference>
<dbReference type="CDD" id="cd09727">
    <property type="entry name" value="Cas6_I-E"/>
    <property type="match status" value="1"/>
</dbReference>
<dbReference type="SMART" id="SM01101">
    <property type="entry name" value="CRISPR_assoc"/>
    <property type="match status" value="1"/>
</dbReference>
<dbReference type="NCBIfam" id="TIGR01907">
    <property type="entry name" value="casE_Cse3"/>
    <property type="match status" value="1"/>
</dbReference>
<dbReference type="InterPro" id="IPR010179">
    <property type="entry name" value="CRISPR-assoc_prot_Cse3"/>
</dbReference>
<dbReference type="EMBL" id="CP035493">
    <property type="protein sequence ID" value="QAY71390.1"/>
    <property type="molecule type" value="Genomic_DNA"/>
</dbReference>
<dbReference type="OrthoDB" id="9795689at2"/>
<protein>
    <submittedName>
        <fullName evidence="1">Type I-E CRISPR-associated protein Cas6/Cse3/CasE</fullName>
    </submittedName>
</protein>
<organism evidence="1 2">
    <name type="scientific">Xylanimonas protaetiae</name>
    <dbReference type="NCBI Taxonomy" id="2509457"/>
    <lineage>
        <taxon>Bacteria</taxon>
        <taxon>Bacillati</taxon>
        <taxon>Actinomycetota</taxon>
        <taxon>Actinomycetes</taxon>
        <taxon>Micrococcales</taxon>
        <taxon>Promicromonosporaceae</taxon>
        <taxon>Xylanimonas</taxon>
    </lineage>
</organism>
<proteinExistence type="predicted"/>
<gene>
    <name evidence="1" type="primary">cas6e</name>
    <name evidence="1" type="ORF">ET471_16260</name>
</gene>
<dbReference type="Pfam" id="PF08798">
    <property type="entry name" value="CRISPR_assoc"/>
    <property type="match status" value="1"/>
</dbReference>
<dbReference type="KEGG" id="xya:ET471_16260"/>
<dbReference type="Proteomes" id="UP000292118">
    <property type="component" value="Chromosome"/>
</dbReference>
<name>A0A4P6F604_9MICO</name>
<evidence type="ECO:0000313" key="2">
    <source>
        <dbReference type="Proteomes" id="UP000292118"/>
    </source>
</evidence>
<evidence type="ECO:0000313" key="1">
    <source>
        <dbReference type="EMBL" id="QAY71390.1"/>
    </source>
</evidence>